<dbReference type="Proteomes" id="UP000499080">
    <property type="component" value="Unassembled WGS sequence"/>
</dbReference>
<gene>
    <name evidence="2" type="ORF">AVEN_116300_1</name>
</gene>
<evidence type="ECO:0000259" key="1">
    <source>
        <dbReference type="PROSITE" id="PS50878"/>
    </source>
</evidence>
<dbReference type="PANTHER" id="PTHR33332">
    <property type="entry name" value="REVERSE TRANSCRIPTASE DOMAIN-CONTAINING PROTEIN"/>
    <property type="match status" value="1"/>
</dbReference>
<name>A0A4Y2SZD1_ARAVE</name>
<dbReference type="PROSITE" id="PS50878">
    <property type="entry name" value="RT_POL"/>
    <property type="match status" value="1"/>
</dbReference>
<organism evidence="2 3">
    <name type="scientific">Araneus ventricosus</name>
    <name type="common">Orbweaver spider</name>
    <name type="synonym">Epeira ventricosa</name>
    <dbReference type="NCBI Taxonomy" id="182803"/>
    <lineage>
        <taxon>Eukaryota</taxon>
        <taxon>Metazoa</taxon>
        <taxon>Ecdysozoa</taxon>
        <taxon>Arthropoda</taxon>
        <taxon>Chelicerata</taxon>
        <taxon>Arachnida</taxon>
        <taxon>Araneae</taxon>
        <taxon>Araneomorphae</taxon>
        <taxon>Entelegynae</taxon>
        <taxon>Araneoidea</taxon>
        <taxon>Araneidae</taxon>
        <taxon>Araneus</taxon>
    </lineage>
</organism>
<proteinExistence type="predicted"/>
<keyword evidence="3" id="KW-1185">Reference proteome</keyword>
<comment type="caution">
    <text evidence="2">The sequence shown here is derived from an EMBL/GenBank/DDBJ whole genome shotgun (WGS) entry which is preliminary data.</text>
</comment>
<dbReference type="OrthoDB" id="416454at2759"/>
<dbReference type="EMBL" id="BGPR01024272">
    <property type="protein sequence ID" value="GBN92235.1"/>
    <property type="molecule type" value="Genomic_DNA"/>
</dbReference>
<reference evidence="2 3" key="1">
    <citation type="journal article" date="2019" name="Sci. Rep.">
        <title>Orb-weaving spider Araneus ventricosus genome elucidates the spidroin gene catalogue.</title>
        <authorList>
            <person name="Kono N."/>
            <person name="Nakamura H."/>
            <person name="Ohtoshi R."/>
            <person name="Moran D.A.P."/>
            <person name="Shinohara A."/>
            <person name="Yoshida Y."/>
            <person name="Fujiwara M."/>
            <person name="Mori M."/>
            <person name="Tomita M."/>
            <person name="Arakawa K."/>
        </authorList>
    </citation>
    <scope>NUCLEOTIDE SEQUENCE [LARGE SCALE GENOMIC DNA]</scope>
</reference>
<accession>A0A4Y2SZD1</accession>
<feature type="domain" description="Reverse transcriptase" evidence="1">
    <location>
        <begin position="1"/>
        <end position="87"/>
    </location>
</feature>
<protein>
    <recommendedName>
        <fullName evidence="1">Reverse transcriptase domain-containing protein</fullName>
    </recommendedName>
</protein>
<dbReference type="AlphaFoldDB" id="A0A4Y2SZD1"/>
<dbReference type="InterPro" id="IPR000477">
    <property type="entry name" value="RT_dom"/>
</dbReference>
<evidence type="ECO:0000313" key="2">
    <source>
        <dbReference type="EMBL" id="GBN92235.1"/>
    </source>
</evidence>
<evidence type="ECO:0000313" key="3">
    <source>
        <dbReference type="Proteomes" id="UP000499080"/>
    </source>
</evidence>
<dbReference type="Pfam" id="PF00078">
    <property type="entry name" value="RVT_1"/>
    <property type="match status" value="1"/>
</dbReference>
<sequence>MNCQTKIGLFADDTAYMSTGASDHVMTSLNDYLDQLGRWLMRWKVQVNSDKCQSVYFTRRRSTPIPPKLYRRSIPWKDETKYLGVTLDKRLTSKSHVAEVKNKVTAVNKNLYYEWIRTRNFL</sequence>